<dbReference type="InterPro" id="IPR023335">
    <property type="entry name" value="ATP12_ortho_dom_sf"/>
</dbReference>
<evidence type="ECO:0000313" key="7">
    <source>
        <dbReference type="Proteomes" id="UP000276776"/>
    </source>
</evidence>
<dbReference type="OMA" id="QGWVMGL"/>
<keyword evidence="4" id="KW-0496">Mitochondrion</keyword>
<dbReference type="Proteomes" id="UP000276776">
    <property type="component" value="Unassembled WGS sequence"/>
</dbReference>
<dbReference type="OrthoDB" id="5673at2759"/>
<dbReference type="EMBL" id="UYYF01004323">
    <property type="protein sequence ID" value="VDN02354.1"/>
    <property type="molecule type" value="Genomic_DNA"/>
</dbReference>
<evidence type="ECO:0000256" key="5">
    <source>
        <dbReference type="ARBA" id="ARBA00023186"/>
    </source>
</evidence>
<reference evidence="6 7" key="2">
    <citation type="submission" date="2018-11" db="EMBL/GenBank/DDBJ databases">
        <authorList>
            <consortium name="Pathogen Informatics"/>
        </authorList>
    </citation>
    <scope>NUCLEOTIDE SEQUENCE [LARGE SCALE GENOMIC DNA]</scope>
</reference>
<keyword evidence="7" id="KW-1185">Reference proteome</keyword>
<evidence type="ECO:0000313" key="8">
    <source>
        <dbReference type="WBParaSite" id="TCLT_0000515701-mRNA-1"/>
    </source>
</evidence>
<evidence type="ECO:0000256" key="2">
    <source>
        <dbReference type="ARBA" id="ARBA00008231"/>
    </source>
</evidence>
<reference evidence="8" key="1">
    <citation type="submission" date="2017-02" db="UniProtKB">
        <authorList>
            <consortium name="WormBaseParasite"/>
        </authorList>
    </citation>
    <scope>IDENTIFICATION</scope>
</reference>
<dbReference type="WBParaSite" id="TCLT_0000515701-mRNA-1">
    <property type="protein sequence ID" value="TCLT_0000515701-mRNA-1"/>
    <property type="gene ID" value="TCLT_0000515701"/>
</dbReference>
<keyword evidence="5" id="KW-0143">Chaperone</keyword>
<accession>A0A0N5CXM4</accession>
<name>A0A0N5CXM4_THECL</name>
<dbReference type="GO" id="GO:0033615">
    <property type="term" value="P:mitochondrial proton-transporting ATP synthase complex assembly"/>
    <property type="evidence" value="ECO:0007669"/>
    <property type="project" value="TreeGrafter"/>
</dbReference>
<dbReference type="Pfam" id="PF07542">
    <property type="entry name" value="ATP12"/>
    <property type="match status" value="1"/>
</dbReference>
<organism evidence="8">
    <name type="scientific">Thelazia callipaeda</name>
    <name type="common">Oriental eyeworm</name>
    <name type="synonym">Parasitic nematode</name>
    <dbReference type="NCBI Taxonomy" id="103827"/>
    <lineage>
        <taxon>Eukaryota</taxon>
        <taxon>Metazoa</taxon>
        <taxon>Ecdysozoa</taxon>
        <taxon>Nematoda</taxon>
        <taxon>Chromadorea</taxon>
        <taxon>Rhabditida</taxon>
        <taxon>Spirurina</taxon>
        <taxon>Spiruromorpha</taxon>
        <taxon>Thelazioidea</taxon>
        <taxon>Thelaziidae</taxon>
        <taxon>Thelazia</taxon>
    </lineage>
</organism>
<dbReference type="InterPro" id="IPR011419">
    <property type="entry name" value="ATP12_ATP_synth-F1-assembly"/>
</dbReference>
<dbReference type="STRING" id="103827.A0A0N5CXM4"/>
<dbReference type="InterPro" id="IPR042272">
    <property type="entry name" value="ATP12_ATP_synth-F1-assembly_N"/>
</dbReference>
<comment type="subcellular location">
    <subcellularLocation>
        <location evidence="1">Mitochondrion</location>
    </subcellularLocation>
</comment>
<dbReference type="PANTHER" id="PTHR21013">
    <property type="entry name" value="ATP SYNTHASE MITOCHONDRIAL F1 COMPLEX ASSEMBLY FACTOR 2/ATP12 PROTEIN, MITOCHONDRIAL PRECURSOR"/>
    <property type="match status" value="1"/>
</dbReference>
<keyword evidence="3" id="KW-0809">Transit peptide</keyword>
<dbReference type="Gene3D" id="3.30.2180.10">
    <property type="entry name" value="ATP12-like"/>
    <property type="match status" value="1"/>
</dbReference>
<dbReference type="Gene3D" id="1.10.3580.10">
    <property type="entry name" value="ATP12 ATPase"/>
    <property type="match status" value="1"/>
</dbReference>
<dbReference type="PANTHER" id="PTHR21013:SF10">
    <property type="entry name" value="ATP SYNTHASE MITOCHONDRIAL F1 COMPLEX ASSEMBLY FACTOR 2"/>
    <property type="match status" value="1"/>
</dbReference>
<evidence type="ECO:0000256" key="1">
    <source>
        <dbReference type="ARBA" id="ARBA00004173"/>
    </source>
</evidence>
<dbReference type="AlphaFoldDB" id="A0A0N5CXM4"/>
<dbReference type="SUPFAM" id="SSF160909">
    <property type="entry name" value="ATP12-like"/>
    <property type="match status" value="1"/>
</dbReference>
<comment type="similarity">
    <text evidence="2">Belongs to the ATP12 family.</text>
</comment>
<gene>
    <name evidence="6" type="ORF">TCLT_LOCUS5146</name>
</gene>
<evidence type="ECO:0000313" key="6">
    <source>
        <dbReference type="EMBL" id="VDN02354.1"/>
    </source>
</evidence>
<protein>
    <submittedName>
        <fullName evidence="8">ATP synthase mitochondrial F1 complex assembly factor 2</fullName>
    </submittedName>
</protein>
<evidence type="ECO:0000256" key="4">
    <source>
        <dbReference type="ARBA" id="ARBA00023128"/>
    </source>
</evidence>
<sequence length="274" mass="31720">MNVRSCFAMNRWCSSMSRVKKRFYEEARAVYKPVEKIYNIYLDEHCLVTPKKYPVQISSEALAVAVAEEWNMQKNDLRENLMRLTGLIFTAIDNPTSLGKSDLISQILEFLEKDTVLYRLENNKNILELQKNRWDPVVEWVNMEYGLTAKPSYSIVEEAVVDDISRARLANQLSAYSFFQLIGLQYAVESLKSVFLTLATVTHRLHVDEAVELALLEHEYQSSIWGKVEWAHDIEREELISRLSAGVMAINLSYSEVEKEKHEENDELSALKFV</sequence>
<dbReference type="GO" id="GO:0005739">
    <property type="term" value="C:mitochondrion"/>
    <property type="evidence" value="ECO:0007669"/>
    <property type="project" value="UniProtKB-SubCell"/>
</dbReference>
<evidence type="ECO:0000256" key="3">
    <source>
        <dbReference type="ARBA" id="ARBA00022946"/>
    </source>
</evidence>
<proteinExistence type="inferred from homology"/>